<dbReference type="PANTHER" id="PTHR36306">
    <property type="entry name" value="ALPHA-AMYLASE-RELATED-RELATED"/>
    <property type="match status" value="1"/>
</dbReference>
<dbReference type="GO" id="GO:0005975">
    <property type="term" value="P:carbohydrate metabolic process"/>
    <property type="evidence" value="ECO:0007669"/>
    <property type="project" value="InterPro"/>
</dbReference>
<reference evidence="4" key="1">
    <citation type="submission" date="2016-10" db="EMBL/GenBank/DDBJ databases">
        <authorList>
            <person name="de Groot N.N."/>
        </authorList>
    </citation>
    <scope>NUCLEOTIDE SEQUENCE</scope>
</reference>
<dbReference type="InterPro" id="IPR027291">
    <property type="entry name" value="Glyco_hydro_38_N_sf"/>
</dbReference>
<proteinExistence type="inferred from homology"/>
<organism evidence="4">
    <name type="scientific">hydrothermal vent metagenome</name>
    <dbReference type="NCBI Taxonomy" id="652676"/>
    <lineage>
        <taxon>unclassified sequences</taxon>
        <taxon>metagenomes</taxon>
        <taxon>ecological metagenomes</taxon>
    </lineage>
</organism>
<keyword evidence="4" id="KW-0378">Hydrolase</keyword>
<feature type="domain" description="Glycoside hydrolase family 57 N-terminal" evidence="3">
    <location>
        <begin position="1"/>
        <end position="387"/>
    </location>
</feature>
<dbReference type="InterPro" id="IPR004300">
    <property type="entry name" value="Glyco_hydro_57_N"/>
</dbReference>
<sequence>MHQPDYRDTSGIMQMPWVFLHAIKDYYDMPWMMARYSSLKATFNITPPLIKQINLYAEDISTNDRFFGLWTKHPSELNETDRQWMIKMCKSAPYETMVAPIEPYSHLYHLEDYSDDELCDMEVWFVLAWCGVYLRTTNHIVQELLENRGRFSCEQKLSLLDTLGEFISTIFPYYAKLQKDGVISLSTTPLNHPILPLLIDMKNATLANPSTNLPEHPLSLESDARLQISKAQELFRDTFGFDALGFWPAEGAVDERSVALYREAGLRWIATDEAILFKSLGSDDREQLYHPYNHKGVTIGFRDHGLSDLIGFTYRFWDAQKAADHFISSLNTISKGGDDRTVFVILDGENAWEFYQNNAFDFFDALYRKVHHTQWCNMVGMDEISQKESRPLLHLAPGSWIHGEFNTWVGHPEKSRGWELIYMTRRDYQRHKDKLEDDQKDKIKEHFLAAECSDWFWWYGDDHSTDFGAEFDELFRSHLIEIYMIMNIAPPYDLYIPIISDRSSENFMLQPKFSIEPTINGYYNTFFEWVGSGSVDETKLFSTMDRVRGPVAKIRYGQNGKKVFCAFEGDISMLRKCDSLHVMIEPYNVHFIIEISSLCTNKKVTKEFDNIVLEIACDSWLELSIDFSSIEDSKDIQLRFEIERDGIIIQTLPGYGELELDLETTYAENWFV</sequence>
<keyword evidence="2" id="KW-0119">Carbohydrate metabolism</keyword>
<gene>
    <name evidence="4" type="ORF">MNB_SV-6-784</name>
</gene>
<dbReference type="AlphaFoldDB" id="A0A1W1BDL5"/>
<dbReference type="EMBL" id="FPHC01000023">
    <property type="protein sequence ID" value="SFV51565.1"/>
    <property type="molecule type" value="Genomic_DNA"/>
</dbReference>
<dbReference type="EC" id="3.2.1.41" evidence="4"/>
<evidence type="ECO:0000256" key="1">
    <source>
        <dbReference type="ARBA" id="ARBA00006821"/>
    </source>
</evidence>
<dbReference type="EC" id="3.2.1.1" evidence="4"/>
<dbReference type="GO" id="GO:0051060">
    <property type="term" value="F:pullulanase activity"/>
    <property type="evidence" value="ECO:0007669"/>
    <property type="project" value="UniProtKB-EC"/>
</dbReference>
<evidence type="ECO:0000259" key="3">
    <source>
        <dbReference type="Pfam" id="PF03065"/>
    </source>
</evidence>
<dbReference type="InterPro" id="IPR052046">
    <property type="entry name" value="GH57_Enzymes"/>
</dbReference>
<name>A0A1W1BDL5_9ZZZZ</name>
<comment type="similarity">
    <text evidence="1">Belongs to the glycosyl hydrolase 57 family.</text>
</comment>
<evidence type="ECO:0000256" key="2">
    <source>
        <dbReference type="ARBA" id="ARBA00023277"/>
    </source>
</evidence>
<dbReference type="InterPro" id="IPR011330">
    <property type="entry name" value="Glyco_hydro/deAcase_b/a-brl"/>
</dbReference>
<dbReference type="PANTHER" id="PTHR36306:SF1">
    <property type="entry name" value="ALPHA-AMYLASE-RELATED"/>
    <property type="match status" value="1"/>
</dbReference>
<dbReference type="SUPFAM" id="SSF88713">
    <property type="entry name" value="Glycoside hydrolase/deacetylase"/>
    <property type="match status" value="1"/>
</dbReference>
<keyword evidence="4" id="KW-0326">Glycosidase</keyword>
<evidence type="ECO:0000313" key="4">
    <source>
        <dbReference type="EMBL" id="SFV51565.1"/>
    </source>
</evidence>
<dbReference type="Pfam" id="PF03065">
    <property type="entry name" value="Glyco_hydro_57"/>
    <property type="match status" value="1"/>
</dbReference>
<accession>A0A1W1BDL5</accession>
<protein>
    <submittedName>
        <fullName evidence="4">Amylopullulanase</fullName>
        <ecNumber evidence="4">3.2.1.1</ecNumber>
        <ecNumber evidence="4">3.2.1.41</ecNumber>
    </submittedName>
</protein>
<dbReference type="GO" id="GO:0004556">
    <property type="term" value="F:alpha-amylase activity"/>
    <property type="evidence" value="ECO:0007669"/>
    <property type="project" value="UniProtKB-EC"/>
</dbReference>
<dbReference type="Gene3D" id="3.20.110.10">
    <property type="entry name" value="Glycoside hydrolase 38, N terminal domain"/>
    <property type="match status" value="1"/>
</dbReference>
<dbReference type="CDD" id="cd10796">
    <property type="entry name" value="GH57N_APU"/>
    <property type="match status" value="1"/>
</dbReference>